<dbReference type="SUPFAM" id="SSF52540">
    <property type="entry name" value="P-loop containing nucleoside triphosphate hydrolases"/>
    <property type="match status" value="1"/>
</dbReference>
<accession>A0A3G5A1X6</accession>
<evidence type="ECO:0000313" key="1">
    <source>
        <dbReference type="EMBL" id="AYV81202.1"/>
    </source>
</evidence>
<gene>
    <name evidence="1" type="ORF">Harvfovirus20_21</name>
</gene>
<dbReference type="EMBL" id="MK072262">
    <property type="protein sequence ID" value="AYV81202.1"/>
    <property type="molecule type" value="Genomic_DNA"/>
</dbReference>
<sequence>MCLYFFLNIYSYIIMQKLTSISSGDLSSNLSTPNPKILIVSKRNTGKSSLMANHLSRMKDIDPENVVIVSPGDRITSFYASKNKLWEIKYSFENMEAVVDKLISKPSVLILDDAIPLKTKGSRETYKMLEYMLEGLVNTTIMISCQFPHFDEYMYNYFDYIFVGKEDFKSTIDKMYNHFGNRYESLDRFKKDIVSLKAYNFLCLKKDDEDDLGYKLKEIKFNDLNISVNDHICILNSNDSINVIIVNNIIKKLENIIEEVFVIRRDTQLPSNVLEDILKEINCKKKKLLIIEYKFADLSNNFSSLMDEIMGNARHYGITLVLVENYVVKMSAHARGNIDRWIIGNYYDKPSLQKLYDGVLGMFPCFSDVKMLMSFIENNKLLHINQGGIHEFDEKVNIVEMDPSMKSEKYPFVGGKSVRAVGCVDIDIRDQLKLMNEKMSKIMIKLGL</sequence>
<reference evidence="1" key="1">
    <citation type="submission" date="2018-10" db="EMBL/GenBank/DDBJ databases">
        <title>Hidden diversity of soil giant viruses.</title>
        <authorList>
            <person name="Schulz F."/>
            <person name="Alteio L."/>
            <person name="Goudeau D."/>
            <person name="Ryan E.M."/>
            <person name="Malmstrom R.R."/>
            <person name="Blanchard J."/>
            <person name="Woyke T."/>
        </authorList>
    </citation>
    <scope>NUCLEOTIDE SEQUENCE</scope>
    <source>
        <strain evidence="1">HAV1</strain>
    </source>
</reference>
<dbReference type="InterPro" id="IPR027417">
    <property type="entry name" value="P-loop_NTPase"/>
</dbReference>
<protein>
    <submittedName>
        <fullName evidence="1">Packaging ATPase</fullName>
    </submittedName>
</protein>
<name>A0A3G5A1X6_9VIRU</name>
<proteinExistence type="predicted"/>
<organism evidence="1">
    <name type="scientific">Harvfovirus sp</name>
    <dbReference type="NCBI Taxonomy" id="2487768"/>
    <lineage>
        <taxon>Viruses</taxon>
        <taxon>Varidnaviria</taxon>
        <taxon>Bamfordvirae</taxon>
        <taxon>Nucleocytoviricota</taxon>
        <taxon>Megaviricetes</taxon>
        <taxon>Imitervirales</taxon>
        <taxon>Mimiviridae</taxon>
        <taxon>Klosneuvirinae</taxon>
    </lineage>
</organism>